<proteinExistence type="predicted"/>
<dbReference type="EMBL" id="CAMPGE010009697">
    <property type="protein sequence ID" value="CAI2368563.1"/>
    <property type="molecule type" value="Genomic_DNA"/>
</dbReference>
<gene>
    <name evidence="2" type="ORF">ECRASSUSDP1_LOCUS9857</name>
</gene>
<keyword evidence="3" id="KW-1185">Reference proteome</keyword>
<name>A0AAD1XE65_EUPCR</name>
<dbReference type="AlphaFoldDB" id="A0AAD1XE65"/>
<evidence type="ECO:0000256" key="1">
    <source>
        <dbReference type="SAM" id="MobiDB-lite"/>
    </source>
</evidence>
<comment type="caution">
    <text evidence="2">The sequence shown here is derived from an EMBL/GenBank/DDBJ whole genome shotgun (WGS) entry which is preliminary data.</text>
</comment>
<feature type="region of interest" description="Disordered" evidence="1">
    <location>
        <begin position="387"/>
        <end position="415"/>
    </location>
</feature>
<accession>A0AAD1XE65</accession>
<dbReference type="Proteomes" id="UP001295684">
    <property type="component" value="Unassembled WGS sequence"/>
</dbReference>
<reference evidence="2" key="1">
    <citation type="submission" date="2023-07" db="EMBL/GenBank/DDBJ databases">
        <authorList>
            <consortium name="AG Swart"/>
            <person name="Singh M."/>
            <person name="Singh A."/>
            <person name="Seah K."/>
            <person name="Emmerich C."/>
        </authorList>
    </citation>
    <scope>NUCLEOTIDE SEQUENCE</scope>
    <source>
        <strain evidence="2">DP1</strain>
    </source>
</reference>
<protein>
    <submittedName>
        <fullName evidence="2">Uncharacterized protein</fullName>
    </submittedName>
</protein>
<sequence length="435" mass="51901">MFTRIAIKPRFASTVMFNTFRPFSGDTKIRFNHHSGDEQVQISQLKVYRKLKFDYLHGLPYDLSGTHSVPKLDQRNLIEAFFESKKIEDEFLVNKFHDMVSDLYTAIADKDLSQVASLTEKRFGTKIVESIDANKNPLKFIPNDTPNAERDEEDQSYLFDKIFEKGVFFDRERNDNNYDYYLDQTQEPEGIRYFEHKYFSGYDTHYYLKNCAEEIEDRSSKYKFRHQVQERSVSMVLRVYGVFKNVGKFSSRGADITSNKYTGNHMVVFENELHGPPSISLSYPNIESWVKRHKIDHKNWKITDIDNYMKGNPFFKKVGDSSDFDNFVIKIKEEHTPEKDDYRNLISKYSFRDNTDFGDRGERDERDEFITKQHEYNEFFEPASNRTFEEDNRKRMEEDAKKLSGKQEDNDKIRKDHQEYIYNNIEEMKKNNFRL</sequence>
<evidence type="ECO:0000313" key="3">
    <source>
        <dbReference type="Proteomes" id="UP001295684"/>
    </source>
</evidence>
<evidence type="ECO:0000313" key="2">
    <source>
        <dbReference type="EMBL" id="CAI2368563.1"/>
    </source>
</evidence>
<organism evidence="2 3">
    <name type="scientific">Euplotes crassus</name>
    <dbReference type="NCBI Taxonomy" id="5936"/>
    <lineage>
        <taxon>Eukaryota</taxon>
        <taxon>Sar</taxon>
        <taxon>Alveolata</taxon>
        <taxon>Ciliophora</taxon>
        <taxon>Intramacronucleata</taxon>
        <taxon>Spirotrichea</taxon>
        <taxon>Hypotrichia</taxon>
        <taxon>Euplotida</taxon>
        <taxon>Euplotidae</taxon>
        <taxon>Moneuplotes</taxon>
    </lineage>
</organism>